<dbReference type="PANTHER" id="PTHR43167">
    <property type="entry name" value="PUTATIVE (AFU_ORTHOLOGUE AFUA_6G01830)-RELATED"/>
    <property type="match status" value="1"/>
</dbReference>
<dbReference type="EC" id="2.1.1.-" evidence="1"/>
<dbReference type="AlphaFoldDB" id="A0A0X8X250"/>
<gene>
    <name evidence="1" type="ORF">MgSA37_00424</name>
</gene>
<dbReference type="PANTHER" id="PTHR43167:SF1">
    <property type="entry name" value="PUTATIVE (AFU_ORTHOLOGUE AFUA_6G01830)-RELATED"/>
    <property type="match status" value="1"/>
</dbReference>
<name>A0A0X8X250_9SPHI</name>
<dbReference type="KEGG" id="mgot:MgSA37_00424"/>
<dbReference type="Gene3D" id="3.40.50.150">
    <property type="entry name" value="Vaccinia Virus protein VP39"/>
    <property type="match status" value="1"/>
</dbReference>
<dbReference type="GO" id="GO:0032259">
    <property type="term" value="P:methylation"/>
    <property type="evidence" value="ECO:0007669"/>
    <property type="project" value="UniProtKB-KW"/>
</dbReference>
<proteinExistence type="predicted"/>
<keyword evidence="2" id="KW-1185">Reference proteome</keyword>
<protein>
    <submittedName>
        <fullName evidence="1">Putative O-methyltransferase/MSMEI_4947</fullName>
        <ecNumber evidence="1">2.1.1.-</ecNumber>
    </submittedName>
</protein>
<evidence type="ECO:0000313" key="1">
    <source>
        <dbReference type="EMBL" id="BAU52269.1"/>
    </source>
</evidence>
<accession>A0A0X8X250</accession>
<dbReference type="EMBL" id="AP017313">
    <property type="protein sequence ID" value="BAU52269.1"/>
    <property type="molecule type" value="Genomic_DNA"/>
</dbReference>
<keyword evidence="1" id="KW-0808">Transferase</keyword>
<dbReference type="OrthoDB" id="484536at2"/>
<organism evidence="1 2">
    <name type="scientific">Mucilaginibacter gotjawali</name>
    <dbReference type="NCBI Taxonomy" id="1550579"/>
    <lineage>
        <taxon>Bacteria</taxon>
        <taxon>Pseudomonadati</taxon>
        <taxon>Bacteroidota</taxon>
        <taxon>Sphingobacteriia</taxon>
        <taxon>Sphingobacteriales</taxon>
        <taxon>Sphingobacteriaceae</taxon>
        <taxon>Mucilaginibacter</taxon>
    </lineage>
</organism>
<dbReference type="SUPFAM" id="SSF53335">
    <property type="entry name" value="S-adenosyl-L-methionine-dependent methyltransferases"/>
    <property type="match status" value="1"/>
</dbReference>
<evidence type="ECO:0000313" key="2">
    <source>
        <dbReference type="Proteomes" id="UP000218263"/>
    </source>
</evidence>
<dbReference type="InterPro" id="IPR029063">
    <property type="entry name" value="SAM-dependent_MTases_sf"/>
</dbReference>
<dbReference type="GO" id="GO:0008168">
    <property type="term" value="F:methyltransferase activity"/>
    <property type="evidence" value="ECO:0007669"/>
    <property type="project" value="UniProtKB-KW"/>
</dbReference>
<dbReference type="Proteomes" id="UP000218263">
    <property type="component" value="Chromosome"/>
</dbReference>
<dbReference type="Pfam" id="PF13578">
    <property type="entry name" value="Methyltransf_24"/>
    <property type="match status" value="1"/>
</dbReference>
<dbReference type="CDD" id="cd02440">
    <property type="entry name" value="AdoMet_MTases"/>
    <property type="match status" value="1"/>
</dbReference>
<reference evidence="1 2" key="1">
    <citation type="submission" date="2015-12" db="EMBL/GenBank/DDBJ databases">
        <title>Genome sequence of Mucilaginibacter gotjawali.</title>
        <authorList>
            <person name="Lee J.S."/>
            <person name="Lee K.C."/>
            <person name="Kim K.K."/>
            <person name="Lee B.W."/>
        </authorList>
    </citation>
    <scope>NUCLEOTIDE SEQUENCE [LARGE SCALE GENOMIC DNA]</scope>
    <source>
        <strain evidence="1 2">SA3-7</strain>
    </source>
</reference>
<dbReference type="RefSeq" id="WP_096349616.1">
    <property type="nucleotide sequence ID" value="NZ_AP017313.1"/>
</dbReference>
<keyword evidence="1" id="KW-0489">Methyltransferase</keyword>
<sequence length="192" mass="21323">MLEEIKQKYPLAYNAIKEATEANGFTMPSEVLTCSLLKTLAATKPGGKFLELGTGTGLSTTWILDGMDEKSTLISIDNDETFLNIAKENLGVDKRLRLICTDGADWIKQNAGKKFSFVFADTWPGKYLLLDEVLDMVEKGGIYIIDDMLPQQNWPTGHAEKAIQLIAYLDSRDDIILTKMGWATGIVIITKK</sequence>